<reference evidence="1 4" key="2">
    <citation type="submission" date="2011-04" db="EMBL/GenBank/DDBJ databases">
        <title>The complete genome of Selenomonas sputigena DSM 20758.</title>
        <authorList>
            <consortium name="US DOE Joint Genome Institute (JGI-PGF)"/>
            <person name="Lucas S."/>
            <person name="Copeland A."/>
            <person name="Lapidus A."/>
            <person name="Bruce D."/>
            <person name="Goodwin L."/>
            <person name="Pitluck S."/>
            <person name="Peters L."/>
            <person name="Kyrpides N."/>
            <person name="Mavromatis K."/>
            <person name="Ivanova N."/>
            <person name="Ovchinnikova G."/>
            <person name="Teshima H."/>
            <person name="Detter J.C."/>
            <person name="Tapia R."/>
            <person name="Han C."/>
            <person name="Land M."/>
            <person name="Hauser L."/>
            <person name="Markowitz V."/>
            <person name="Cheng J.-F."/>
            <person name="Hugenholtz P."/>
            <person name="Woyke T."/>
            <person name="Wu D."/>
            <person name="Gronow S."/>
            <person name="Wellnitz S."/>
            <person name="Schneider S."/>
            <person name="Klenk H.-P."/>
            <person name="Eisen J.A."/>
        </authorList>
    </citation>
    <scope>NUCLEOTIDE SEQUENCE [LARGE SCALE GENOMIC DNA]</scope>
    <source>
        <strain evidence="1">ATCC 35185</strain>
        <strain evidence="4">ATCC 35185 / DSM 20758 / VPI D19B-28</strain>
    </source>
</reference>
<reference evidence="2 3" key="1">
    <citation type="submission" date="2009-09" db="EMBL/GenBank/DDBJ databases">
        <authorList>
            <person name="Weinstock G."/>
            <person name="Sodergren E."/>
            <person name="Clifton S."/>
            <person name="Fulton L."/>
            <person name="Fulton B."/>
            <person name="Courtney L."/>
            <person name="Fronick C."/>
            <person name="Harrison M."/>
            <person name="Strong C."/>
            <person name="Farmer C."/>
            <person name="Delahaunty K."/>
            <person name="Markovic C."/>
            <person name="Hall O."/>
            <person name="Minx P."/>
            <person name="Tomlinson C."/>
            <person name="Mitreva M."/>
            <person name="Nelson J."/>
            <person name="Hou S."/>
            <person name="Wollam A."/>
            <person name="Pepin K.H."/>
            <person name="Johnson M."/>
            <person name="Bhonagiri V."/>
            <person name="Nash W.E."/>
            <person name="Warren W."/>
            <person name="Chinwalla A."/>
            <person name="Mardis E.R."/>
            <person name="Wilson R.K."/>
        </authorList>
    </citation>
    <scope>NUCLEOTIDE SEQUENCE [LARGE SCALE GENOMIC DNA]</scope>
    <source>
        <strain evidence="2">ATCC 35185</strain>
        <strain evidence="3">ATCC 35185 / DSM 20758 / VPI D19B-28</strain>
    </source>
</reference>
<dbReference type="Gene3D" id="3.40.50.10320">
    <property type="entry name" value="LmbE-like"/>
    <property type="match status" value="1"/>
</dbReference>
<dbReference type="Pfam" id="PF02585">
    <property type="entry name" value="PIG-L"/>
    <property type="match status" value="1"/>
</dbReference>
<dbReference type="RefSeq" id="WP_006192688.1">
    <property type="nucleotide sequence ID" value="NC_015437.1"/>
</dbReference>
<evidence type="ECO:0000313" key="2">
    <source>
        <dbReference type="EMBL" id="EEX77219.1"/>
    </source>
</evidence>
<dbReference type="GO" id="GO:0016811">
    <property type="term" value="F:hydrolase activity, acting on carbon-nitrogen (but not peptide) bonds, in linear amides"/>
    <property type="evidence" value="ECO:0007669"/>
    <property type="project" value="TreeGrafter"/>
</dbReference>
<dbReference type="EMBL" id="CP002637">
    <property type="protein sequence ID" value="AEB99043.1"/>
    <property type="molecule type" value="Genomic_DNA"/>
</dbReference>
<organism evidence="2 3">
    <name type="scientific">Selenomonas sputigena (strain ATCC 35185 / DSM 20758 / CCUG 44933 / VPI D19B-28)</name>
    <dbReference type="NCBI Taxonomy" id="546271"/>
    <lineage>
        <taxon>Bacteria</taxon>
        <taxon>Bacillati</taxon>
        <taxon>Bacillota</taxon>
        <taxon>Negativicutes</taxon>
        <taxon>Selenomonadales</taxon>
        <taxon>Selenomonadaceae</taxon>
        <taxon>Selenomonas</taxon>
    </lineage>
</organism>
<dbReference type="HOGENOM" id="CLU_049311_6_0_9"/>
<dbReference type="OrthoDB" id="9790023at2"/>
<gene>
    <name evidence="1" type="ordered locus">Selsp_0061</name>
    <name evidence="2" type="ORF">SELSPUOL_01389</name>
</gene>
<keyword evidence="4" id="KW-1185">Reference proteome</keyword>
<dbReference type="EMBL" id="ACKP02000024">
    <property type="protein sequence ID" value="EEX77219.1"/>
    <property type="molecule type" value="Genomic_DNA"/>
</dbReference>
<proteinExistence type="predicted"/>
<name>C9LV97_SELS3</name>
<dbReference type="InterPro" id="IPR024078">
    <property type="entry name" value="LmbE-like_dom_sf"/>
</dbReference>
<evidence type="ECO:0000313" key="1">
    <source>
        <dbReference type="EMBL" id="AEB99043.1"/>
    </source>
</evidence>
<dbReference type="Proteomes" id="UP000003505">
    <property type="component" value="Unassembled WGS sequence"/>
</dbReference>
<dbReference type="STRING" id="546271.Selsp_0061"/>
<sequence>MSKRVLVVAAHPDDEVLGVGGTIIRHAQVGDTVRILLMAEGLTSRADQRDVESFQKGLDALHKNAQSVAHALGAESIQLANFPDNRMDCVELLDIVKVIEKEIEDFHPEIVYTHHAGDVNIDHVQTHNAVVTACRSLPGKNVKELCFFETPSSTEWQMQTSDKAFLPALYVDISNTFAQKIKALELYASEMRDYPHPRSYRAVEILARYRGYAVGIEFAEAFSVGRIIR</sequence>
<protein>
    <submittedName>
        <fullName evidence="1">LmbE family protein</fullName>
    </submittedName>
    <submittedName>
        <fullName evidence="2">N-acetylglucosaminylphosphatidylinositol deacetylase</fullName>
    </submittedName>
</protein>
<dbReference type="SUPFAM" id="SSF102588">
    <property type="entry name" value="LmbE-like"/>
    <property type="match status" value="1"/>
</dbReference>
<dbReference type="Proteomes" id="UP000011124">
    <property type="component" value="Chromosome"/>
</dbReference>
<dbReference type="PANTHER" id="PTHR12993">
    <property type="entry name" value="N-ACETYLGLUCOSAMINYL-PHOSPHATIDYLINOSITOL DE-N-ACETYLASE-RELATED"/>
    <property type="match status" value="1"/>
</dbReference>
<evidence type="ECO:0000313" key="4">
    <source>
        <dbReference type="Proteomes" id="UP000011124"/>
    </source>
</evidence>
<evidence type="ECO:0000313" key="3">
    <source>
        <dbReference type="Proteomes" id="UP000003505"/>
    </source>
</evidence>
<dbReference type="InterPro" id="IPR003737">
    <property type="entry name" value="GlcNAc_PI_deacetylase-related"/>
</dbReference>
<dbReference type="KEGG" id="ssg:Selsp_0061"/>
<accession>C9LV97</accession>
<dbReference type="AlphaFoldDB" id="C9LV97"/>
<dbReference type="PANTHER" id="PTHR12993:SF30">
    <property type="entry name" value="N-ACETYL-ALPHA-D-GLUCOSAMINYL L-MALATE DEACETYLASE 1"/>
    <property type="match status" value="1"/>
</dbReference>
<dbReference type="eggNOG" id="COG2120">
    <property type="taxonomic scope" value="Bacteria"/>
</dbReference>